<dbReference type="PROSITE" id="PS00136">
    <property type="entry name" value="SUBTILASE_ASP"/>
    <property type="match status" value="1"/>
</dbReference>
<dbReference type="AlphaFoldDB" id="A0A7M7NW50"/>
<name>A0A7M7NW50_STRPU</name>
<dbReference type="InterPro" id="IPR022398">
    <property type="entry name" value="Peptidase_S8_His-AS"/>
</dbReference>
<dbReference type="PROSITE" id="PS51892">
    <property type="entry name" value="SUBTILASE"/>
    <property type="match status" value="1"/>
</dbReference>
<dbReference type="InterPro" id="IPR023827">
    <property type="entry name" value="Peptidase_S8_Asp-AS"/>
</dbReference>
<dbReference type="GO" id="GO:0005615">
    <property type="term" value="C:extracellular space"/>
    <property type="evidence" value="ECO:0000318"/>
    <property type="project" value="GO_Central"/>
</dbReference>
<dbReference type="GeneID" id="115924454"/>
<evidence type="ECO:0000256" key="4">
    <source>
        <dbReference type="ARBA" id="ARBA00022825"/>
    </source>
</evidence>
<dbReference type="PROSITE" id="PS00137">
    <property type="entry name" value="SUBTILASE_HIS"/>
    <property type="match status" value="1"/>
</dbReference>
<dbReference type="InParanoid" id="A0A7M7NW50"/>
<dbReference type="KEGG" id="spu:115924454"/>
<dbReference type="Pfam" id="PF00082">
    <property type="entry name" value="Peptidase_S8"/>
    <property type="match status" value="1"/>
</dbReference>
<evidence type="ECO:0000313" key="7">
    <source>
        <dbReference type="EnsemblMetazoa" id="XP_030842405"/>
    </source>
</evidence>
<reference evidence="7" key="2">
    <citation type="submission" date="2021-01" db="UniProtKB">
        <authorList>
            <consortium name="EnsemblMetazoa"/>
        </authorList>
    </citation>
    <scope>IDENTIFICATION</scope>
</reference>
<dbReference type="PANTHER" id="PTHR43806:SF58">
    <property type="entry name" value="ALKALINE PROTEASE 1-RELATED"/>
    <property type="match status" value="1"/>
</dbReference>
<dbReference type="RefSeq" id="XP_030842405.1">
    <property type="nucleotide sequence ID" value="XM_030986545.1"/>
</dbReference>
<proteinExistence type="inferred from homology"/>
<dbReference type="PRINTS" id="PR00723">
    <property type="entry name" value="SUBTILISIN"/>
</dbReference>
<evidence type="ECO:0000313" key="8">
    <source>
        <dbReference type="Proteomes" id="UP000007110"/>
    </source>
</evidence>
<dbReference type="InterPro" id="IPR036852">
    <property type="entry name" value="Peptidase_S8/S53_dom_sf"/>
</dbReference>
<dbReference type="PANTHER" id="PTHR43806">
    <property type="entry name" value="PEPTIDASE S8"/>
    <property type="match status" value="1"/>
</dbReference>
<evidence type="ECO:0000256" key="5">
    <source>
        <dbReference type="PROSITE-ProRule" id="PRU01240"/>
    </source>
</evidence>
<dbReference type="CDD" id="cd04077">
    <property type="entry name" value="Peptidases_S8_PCSK9_ProteinaseK_like"/>
    <property type="match status" value="1"/>
</dbReference>
<dbReference type="GO" id="GO:0006508">
    <property type="term" value="P:proteolysis"/>
    <property type="evidence" value="ECO:0007669"/>
    <property type="project" value="UniProtKB-KW"/>
</dbReference>
<accession>A0A7M7NW50</accession>
<reference evidence="8" key="1">
    <citation type="submission" date="2015-02" db="EMBL/GenBank/DDBJ databases">
        <title>Genome sequencing for Strongylocentrotus purpuratus.</title>
        <authorList>
            <person name="Murali S."/>
            <person name="Liu Y."/>
            <person name="Vee V."/>
            <person name="English A."/>
            <person name="Wang M."/>
            <person name="Skinner E."/>
            <person name="Han Y."/>
            <person name="Muzny D.M."/>
            <person name="Worley K.C."/>
            <person name="Gibbs R.A."/>
        </authorList>
    </citation>
    <scope>NUCLEOTIDE SEQUENCE</scope>
</reference>
<keyword evidence="2" id="KW-0645">Protease</keyword>
<feature type="domain" description="Peptidase S8/S53" evidence="6">
    <location>
        <begin position="66"/>
        <end position="201"/>
    </location>
</feature>
<dbReference type="OMA" id="RATHAWT"/>
<organism evidence="7 8">
    <name type="scientific">Strongylocentrotus purpuratus</name>
    <name type="common">Purple sea urchin</name>
    <dbReference type="NCBI Taxonomy" id="7668"/>
    <lineage>
        <taxon>Eukaryota</taxon>
        <taxon>Metazoa</taxon>
        <taxon>Echinodermata</taxon>
        <taxon>Eleutherozoa</taxon>
        <taxon>Echinozoa</taxon>
        <taxon>Echinoidea</taxon>
        <taxon>Euechinoidea</taxon>
        <taxon>Echinacea</taxon>
        <taxon>Camarodonta</taxon>
        <taxon>Echinidea</taxon>
        <taxon>Strongylocentrotidae</taxon>
        <taxon>Strongylocentrotus</taxon>
    </lineage>
</organism>
<comment type="similarity">
    <text evidence="1 5">Belongs to the peptidase S8 family.</text>
</comment>
<keyword evidence="3" id="KW-0378">Hydrolase</keyword>
<keyword evidence="8" id="KW-1185">Reference proteome</keyword>
<dbReference type="GO" id="GO:0004252">
    <property type="term" value="F:serine-type endopeptidase activity"/>
    <property type="evidence" value="ECO:0000318"/>
    <property type="project" value="GO_Central"/>
</dbReference>
<dbReference type="InterPro" id="IPR050131">
    <property type="entry name" value="Peptidase_S8_subtilisin-like"/>
</dbReference>
<dbReference type="EnsemblMetazoa" id="XM_030986545">
    <property type="protein sequence ID" value="XP_030842405"/>
    <property type="gene ID" value="LOC115924454"/>
</dbReference>
<dbReference type="InterPro" id="IPR034193">
    <property type="entry name" value="PCSK9_ProteinaseK-like"/>
</dbReference>
<dbReference type="SUPFAM" id="SSF52743">
    <property type="entry name" value="Subtilisin-like"/>
    <property type="match status" value="1"/>
</dbReference>
<evidence type="ECO:0000256" key="2">
    <source>
        <dbReference type="ARBA" id="ARBA00022670"/>
    </source>
</evidence>
<dbReference type="InterPro" id="IPR015500">
    <property type="entry name" value="Peptidase_S8_subtilisin-rel"/>
</dbReference>
<dbReference type="Gene3D" id="3.40.50.200">
    <property type="entry name" value="Peptidase S8/S53 domain"/>
    <property type="match status" value="1"/>
</dbReference>
<evidence type="ECO:0000259" key="6">
    <source>
        <dbReference type="Pfam" id="PF00082"/>
    </source>
</evidence>
<sequence>MFYIELMHYSFLQVRRLPDVEYVEQDGVVRAMNVGSWGLDRVDQRYLPLDNSYTPSGRYSSISTGGDVVVYVIDTGVNQDHVDFEGRATHAWTYTGGTAEDCQGHGTHCAGIVGSKTYGVATEVQIKGVKVLNCYGSGSYSNMIAVGVDSVGRAAVASMSVGGGASTSLDTAIRELVSSGVPVVVAAGNSNADACNYSPAREPSVGFVLLYTVA</sequence>
<evidence type="ECO:0000256" key="1">
    <source>
        <dbReference type="ARBA" id="ARBA00011073"/>
    </source>
</evidence>
<keyword evidence="4" id="KW-0720">Serine protease</keyword>
<dbReference type="Proteomes" id="UP000007110">
    <property type="component" value="Unassembled WGS sequence"/>
</dbReference>
<comment type="caution">
    <text evidence="5">Lacks conserved residue(s) required for the propagation of feature annotation.</text>
</comment>
<dbReference type="OrthoDB" id="206201at2759"/>
<dbReference type="InterPro" id="IPR000209">
    <property type="entry name" value="Peptidase_S8/S53_dom"/>
</dbReference>
<protein>
    <recommendedName>
        <fullName evidence="6">Peptidase S8/S53 domain-containing protein</fullName>
    </recommendedName>
</protein>
<evidence type="ECO:0000256" key="3">
    <source>
        <dbReference type="ARBA" id="ARBA00022801"/>
    </source>
</evidence>